<evidence type="ECO:0000313" key="3">
    <source>
        <dbReference type="Proteomes" id="UP000199520"/>
    </source>
</evidence>
<feature type="chain" id="PRO_5011693544" evidence="1">
    <location>
        <begin position="23"/>
        <end position="88"/>
    </location>
</feature>
<sequence length="88" mass="9871">MRRRICVLFMIAVLVWPSAALAADYMVNINVVRQEDGTTCGELWYNNQIIWRLAILADGAKPVSAFHSAKTTFIAPDLVDGLFMIKVE</sequence>
<reference evidence="3" key="1">
    <citation type="submission" date="2016-10" db="EMBL/GenBank/DDBJ databases">
        <authorList>
            <person name="Varghese N."/>
            <person name="Submissions S."/>
        </authorList>
    </citation>
    <scope>NUCLEOTIDE SEQUENCE [LARGE SCALE GENOMIC DNA]</scope>
    <source>
        <strain evidence="3">DSM 13327</strain>
    </source>
</reference>
<keyword evidence="3" id="KW-1185">Reference proteome</keyword>
<feature type="signal peptide" evidence="1">
    <location>
        <begin position="1"/>
        <end position="22"/>
    </location>
</feature>
<dbReference type="OrthoDB" id="1683176at2"/>
<keyword evidence="1" id="KW-0732">Signal</keyword>
<evidence type="ECO:0000256" key="1">
    <source>
        <dbReference type="SAM" id="SignalP"/>
    </source>
</evidence>
<dbReference type="Proteomes" id="UP000199520">
    <property type="component" value="Unassembled WGS sequence"/>
</dbReference>
<gene>
    <name evidence="2" type="ORF">SAMN04490355_105512</name>
</gene>
<dbReference type="AlphaFoldDB" id="A0A1I4NZ69"/>
<accession>A0A1I4NZ69</accession>
<dbReference type="EMBL" id="FOTS01000055">
    <property type="protein sequence ID" value="SFM20822.1"/>
    <property type="molecule type" value="Genomic_DNA"/>
</dbReference>
<dbReference type="RefSeq" id="WP_090942633.1">
    <property type="nucleotide sequence ID" value="NZ_FOTS01000055.1"/>
</dbReference>
<name>A0A1I4NZ69_9FIRM</name>
<organism evidence="2 3">
    <name type="scientific">Pelosinus propionicus DSM 13327</name>
    <dbReference type="NCBI Taxonomy" id="1123291"/>
    <lineage>
        <taxon>Bacteria</taxon>
        <taxon>Bacillati</taxon>
        <taxon>Bacillota</taxon>
        <taxon>Negativicutes</taxon>
        <taxon>Selenomonadales</taxon>
        <taxon>Sporomusaceae</taxon>
        <taxon>Pelosinus</taxon>
    </lineage>
</organism>
<evidence type="ECO:0000313" key="2">
    <source>
        <dbReference type="EMBL" id="SFM20822.1"/>
    </source>
</evidence>
<protein>
    <submittedName>
        <fullName evidence="2">Uncharacterized protein</fullName>
    </submittedName>
</protein>
<proteinExistence type="predicted"/>